<feature type="compositionally biased region" description="Low complexity" evidence="3">
    <location>
        <begin position="142"/>
        <end position="154"/>
    </location>
</feature>
<dbReference type="SUPFAM" id="SSF46785">
    <property type="entry name" value="Winged helix' DNA-binding domain"/>
    <property type="match status" value="1"/>
</dbReference>
<dbReference type="Gene3D" id="1.10.10.10">
    <property type="entry name" value="Winged helix-like DNA-binding domain superfamily/Winged helix DNA-binding domain"/>
    <property type="match status" value="1"/>
</dbReference>
<feature type="compositionally biased region" description="Low complexity" evidence="3">
    <location>
        <begin position="29"/>
        <end position="39"/>
    </location>
</feature>
<dbReference type="GO" id="GO:0005737">
    <property type="term" value="C:cytoplasm"/>
    <property type="evidence" value="ECO:0007669"/>
    <property type="project" value="UniProtKB-ARBA"/>
</dbReference>
<protein>
    <recommendedName>
        <fullName evidence="4">HTH La-type RNA-binding domain-containing protein</fullName>
    </recommendedName>
</protein>
<dbReference type="PANTHER" id="PTHR22792">
    <property type="entry name" value="LUPUS LA PROTEIN-RELATED"/>
    <property type="match status" value="1"/>
</dbReference>
<dbReference type="InterPro" id="IPR036390">
    <property type="entry name" value="WH_DNA-bd_sf"/>
</dbReference>
<dbReference type="Pfam" id="PF05383">
    <property type="entry name" value="La"/>
    <property type="match status" value="1"/>
</dbReference>
<sequence>MAATTADSAANDPRFRHTDVPTQLARVGEPVAVTVSPSPSTSPPPPPPPPPPSTEIHPPEPSDPDGNGSKEKKPVWRKPSIEGTTEAAPPVMDASLWPELSQAVSKPSSKPSPESSLKVVPDGSAPLSPGPVPASSPQRPRSNNNTNPHLNSNHAAPTRQRSMRRGGGPANGGGHGSVLPSPPPPADTPHGIPERSPSSAATLEVSPREHSNRGNNWGEHGQRQNHFGGGDGHRNSHRRNNNGHFHGNRREHDRDWNSNSRSFNGRDFHMQNSRNIQRAFVGHMVPPLLPAVSAPFMAHPIGPPPLPYGLGIPGEMAQYYIPRPFVYSGPMPMAHPPVDPLLISLTTQIDYYFSDENLIKDVYLKQHMDGQGWVPISLIAGFNRVKQMTTDIQIILNAVQASTLVEVKDEKIRRRVGWTKWILPSMNHVGNLAVHVQSMGLEEGSSTHINRSSSGEITQSHSATSAGTFNGGESGHFAAPSTQRSLSKSGSF</sequence>
<dbReference type="EMBL" id="JAUJYN010000004">
    <property type="protein sequence ID" value="KAK1272495.1"/>
    <property type="molecule type" value="Genomic_DNA"/>
</dbReference>
<feature type="compositionally biased region" description="Basic residues" evidence="3">
    <location>
        <begin position="235"/>
        <end position="247"/>
    </location>
</feature>
<dbReference type="PROSITE" id="PS50961">
    <property type="entry name" value="HTH_LA"/>
    <property type="match status" value="1"/>
</dbReference>
<evidence type="ECO:0000256" key="2">
    <source>
        <dbReference type="PROSITE-ProRule" id="PRU00332"/>
    </source>
</evidence>
<dbReference type="SMART" id="SM00715">
    <property type="entry name" value="LA"/>
    <property type="match status" value="1"/>
</dbReference>
<organism evidence="5 6">
    <name type="scientific">Acorus gramineus</name>
    <name type="common">Dwarf sweet flag</name>
    <dbReference type="NCBI Taxonomy" id="55184"/>
    <lineage>
        <taxon>Eukaryota</taxon>
        <taxon>Viridiplantae</taxon>
        <taxon>Streptophyta</taxon>
        <taxon>Embryophyta</taxon>
        <taxon>Tracheophyta</taxon>
        <taxon>Spermatophyta</taxon>
        <taxon>Magnoliopsida</taxon>
        <taxon>Liliopsida</taxon>
        <taxon>Acoraceae</taxon>
        <taxon>Acorus</taxon>
    </lineage>
</organism>
<dbReference type="GO" id="GO:0003723">
    <property type="term" value="F:RNA binding"/>
    <property type="evidence" value="ECO:0007669"/>
    <property type="project" value="UniProtKB-UniRule"/>
</dbReference>
<dbReference type="InterPro" id="IPR006630">
    <property type="entry name" value="La_HTH"/>
</dbReference>
<comment type="caution">
    <text evidence="5">The sequence shown here is derived from an EMBL/GenBank/DDBJ whole genome shotgun (WGS) entry which is preliminary data.</text>
</comment>
<feature type="region of interest" description="Disordered" evidence="3">
    <location>
        <begin position="443"/>
        <end position="492"/>
    </location>
</feature>
<dbReference type="InterPro" id="IPR045180">
    <property type="entry name" value="La_dom_prot"/>
</dbReference>
<feature type="region of interest" description="Disordered" evidence="3">
    <location>
        <begin position="1"/>
        <end position="269"/>
    </location>
</feature>
<dbReference type="Proteomes" id="UP001179952">
    <property type="component" value="Unassembled WGS sequence"/>
</dbReference>
<feature type="compositionally biased region" description="Gly residues" evidence="3">
    <location>
        <begin position="165"/>
        <end position="176"/>
    </location>
</feature>
<keyword evidence="1 2" id="KW-0694">RNA-binding</keyword>
<reference evidence="5" key="1">
    <citation type="journal article" date="2023" name="Nat. Commun.">
        <title>Diploid and tetraploid genomes of Acorus and the evolution of monocots.</title>
        <authorList>
            <person name="Ma L."/>
            <person name="Liu K.W."/>
            <person name="Li Z."/>
            <person name="Hsiao Y.Y."/>
            <person name="Qi Y."/>
            <person name="Fu T."/>
            <person name="Tang G.D."/>
            <person name="Zhang D."/>
            <person name="Sun W.H."/>
            <person name="Liu D.K."/>
            <person name="Li Y."/>
            <person name="Chen G.Z."/>
            <person name="Liu X.D."/>
            <person name="Liao X.Y."/>
            <person name="Jiang Y.T."/>
            <person name="Yu X."/>
            <person name="Hao Y."/>
            <person name="Huang J."/>
            <person name="Zhao X.W."/>
            <person name="Ke S."/>
            <person name="Chen Y.Y."/>
            <person name="Wu W.L."/>
            <person name="Hsu J.L."/>
            <person name="Lin Y.F."/>
            <person name="Huang M.D."/>
            <person name="Li C.Y."/>
            <person name="Huang L."/>
            <person name="Wang Z.W."/>
            <person name="Zhao X."/>
            <person name="Zhong W.Y."/>
            <person name="Peng D.H."/>
            <person name="Ahmad S."/>
            <person name="Lan S."/>
            <person name="Zhang J.S."/>
            <person name="Tsai W.C."/>
            <person name="Van de Peer Y."/>
            <person name="Liu Z.J."/>
        </authorList>
    </citation>
    <scope>NUCLEOTIDE SEQUENCE</scope>
    <source>
        <strain evidence="5">SCP</strain>
    </source>
</reference>
<feature type="domain" description="HTH La-type RNA-binding" evidence="4">
    <location>
        <begin position="335"/>
        <end position="424"/>
    </location>
</feature>
<evidence type="ECO:0000313" key="5">
    <source>
        <dbReference type="EMBL" id="KAK1272495.1"/>
    </source>
</evidence>
<evidence type="ECO:0000313" key="6">
    <source>
        <dbReference type="Proteomes" id="UP001179952"/>
    </source>
</evidence>
<name>A0AAV9B7A9_ACOGR</name>
<dbReference type="AlphaFoldDB" id="A0AAV9B7A9"/>
<dbReference type="PANTHER" id="PTHR22792:SF132">
    <property type="entry name" value="LA-RELATED PROTEIN 1"/>
    <property type="match status" value="1"/>
</dbReference>
<feature type="compositionally biased region" description="Polar residues" evidence="3">
    <location>
        <begin position="480"/>
        <end position="492"/>
    </location>
</feature>
<keyword evidence="6" id="KW-1185">Reference proteome</keyword>
<feature type="compositionally biased region" description="Pro residues" evidence="3">
    <location>
        <begin position="40"/>
        <end position="53"/>
    </location>
</feature>
<gene>
    <name evidence="5" type="ORF">QJS04_geneDACA009644</name>
</gene>
<dbReference type="CDD" id="cd07323">
    <property type="entry name" value="LAM"/>
    <property type="match status" value="1"/>
</dbReference>
<dbReference type="InterPro" id="IPR036388">
    <property type="entry name" value="WH-like_DNA-bd_sf"/>
</dbReference>
<proteinExistence type="predicted"/>
<evidence type="ECO:0000259" key="4">
    <source>
        <dbReference type="PROSITE" id="PS50961"/>
    </source>
</evidence>
<feature type="compositionally biased region" description="Polar residues" evidence="3">
    <location>
        <begin position="444"/>
        <end position="468"/>
    </location>
</feature>
<evidence type="ECO:0000256" key="1">
    <source>
        <dbReference type="ARBA" id="ARBA00022884"/>
    </source>
</evidence>
<accession>A0AAV9B7A9</accession>
<evidence type="ECO:0000256" key="3">
    <source>
        <dbReference type="SAM" id="MobiDB-lite"/>
    </source>
</evidence>
<feature type="compositionally biased region" description="Low complexity" evidence="3">
    <location>
        <begin position="104"/>
        <end position="121"/>
    </location>
</feature>
<reference evidence="5" key="2">
    <citation type="submission" date="2023-06" db="EMBL/GenBank/DDBJ databases">
        <authorList>
            <person name="Ma L."/>
            <person name="Liu K.-W."/>
            <person name="Li Z."/>
            <person name="Hsiao Y.-Y."/>
            <person name="Qi Y."/>
            <person name="Fu T."/>
            <person name="Tang G."/>
            <person name="Zhang D."/>
            <person name="Sun W.-H."/>
            <person name="Liu D.-K."/>
            <person name="Li Y."/>
            <person name="Chen G.-Z."/>
            <person name="Liu X.-D."/>
            <person name="Liao X.-Y."/>
            <person name="Jiang Y.-T."/>
            <person name="Yu X."/>
            <person name="Hao Y."/>
            <person name="Huang J."/>
            <person name="Zhao X.-W."/>
            <person name="Ke S."/>
            <person name="Chen Y.-Y."/>
            <person name="Wu W.-L."/>
            <person name="Hsu J.-L."/>
            <person name="Lin Y.-F."/>
            <person name="Huang M.-D."/>
            <person name="Li C.-Y."/>
            <person name="Huang L."/>
            <person name="Wang Z.-W."/>
            <person name="Zhao X."/>
            <person name="Zhong W.-Y."/>
            <person name="Peng D.-H."/>
            <person name="Ahmad S."/>
            <person name="Lan S."/>
            <person name="Zhang J.-S."/>
            <person name="Tsai W.-C."/>
            <person name="Van De Peer Y."/>
            <person name="Liu Z.-J."/>
        </authorList>
    </citation>
    <scope>NUCLEOTIDE SEQUENCE</scope>
    <source>
        <strain evidence="5">SCP</strain>
        <tissue evidence="5">Leaves</tissue>
    </source>
</reference>
<dbReference type="FunFam" id="1.10.10.10:FF:000131">
    <property type="entry name" value="la-related protein 1B isoform X2"/>
    <property type="match status" value="1"/>
</dbReference>